<evidence type="ECO:0000256" key="3">
    <source>
        <dbReference type="ARBA" id="ARBA00022737"/>
    </source>
</evidence>
<evidence type="ECO:0000313" key="6">
    <source>
        <dbReference type="Proteomes" id="UP001204376"/>
    </source>
</evidence>
<protein>
    <submittedName>
        <fullName evidence="5">Serine acetyltransferase</fullName>
    </submittedName>
</protein>
<dbReference type="InterPro" id="IPR018357">
    <property type="entry name" value="Hexapep_transf_CS"/>
</dbReference>
<keyword evidence="6" id="KW-1185">Reference proteome</keyword>
<accession>A0ABT1T5H9</accession>
<dbReference type="PROSITE" id="PS00101">
    <property type="entry name" value="HEXAPEP_TRANSFERASES"/>
    <property type="match status" value="1"/>
</dbReference>
<dbReference type="InterPro" id="IPR045304">
    <property type="entry name" value="LbH_SAT"/>
</dbReference>
<reference evidence="5 6" key="1">
    <citation type="submission" date="2022-07" db="EMBL/GenBank/DDBJ databases">
        <title>Mucilaginibacter sp. JC4.</title>
        <authorList>
            <person name="Le V."/>
            <person name="Ko S.-R."/>
            <person name="Ahn C.-Y."/>
            <person name="Oh H.-M."/>
        </authorList>
    </citation>
    <scope>NUCLEOTIDE SEQUENCE [LARGE SCALE GENOMIC DNA]</scope>
    <source>
        <strain evidence="5 6">JC4</strain>
    </source>
</reference>
<organism evidence="5 6">
    <name type="scientific">Mucilaginibacter aquariorum</name>
    <dbReference type="NCBI Taxonomy" id="2967225"/>
    <lineage>
        <taxon>Bacteria</taxon>
        <taxon>Pseudomonadati</taxon>
        <taxon>Bacteroidota</taxon>
        <taxon>Sphingobacteriia</taxon>
        <taxon>Sphingobacteriales</taxon>
        <taxon>Sphingobacteriaceae</taxon>
        <taxon>Mucilaginibacter</taxon>
    </lineage>
</organism>
<dbReference type="PANTHER" id="PTHR42811">
    <property type="entry name" value="SERINE ACETYLTRANSFERASE"/>
    <property type="match status" value="1"/>
</dbReference>
<dbReference type="CDD" id="cd03354">
    <property type="entry name" value="LbH_SAT"/>
    <property type="match status" value="1"/>
</dbReference>
<dbReference type="Pfam" id="PF00132">
    <property type="entry name" value="Hexapep"/>
    <property type="match status" value="1"/>
</dbReference>
<evidence type="ECO:0000256" key="4">
    <source>
        <dbReference type="ARBA" id="ARBA00023315"/>
    </source>
</evidence>
<evidence type="ECO:0000313" key="5">
    <source>
        <dbReference type="EMBL" id="MCQ6959865.1"/>
    </source>
</evidence>
<comment type="caution">
    <text evidence="5">The sequence shown here is derived from an EMBL/GenBank/DDBJ whole genome shotgun (WGS) entry which is preliminary data.</text>
</comment>
<keyword evidence="2" id="KW-0808">Transferase</keyword>
<dbReference type="RefSeq" id="WP_256540056.1">
    <property type="nucleotide sequence ID" value="NZ_JANHOH010000005.1"/>
</dbReference>
<gene>
    <name evidence="5" type="ORF">NPE20_17945</name>
</gene>
<name>A0ABT1T5H9_9SPHI</name>
<dbReference type="EMBL" id="JANHOH010000005">
    <property type="protein sequence ID" value="MCQ6959865.1"/>
    <property type="molecule type" value="Genomic_DNA"/>
</dbReference>
<dbReference type="Gene3D" id="2.160.10.10">
    <property type="entry name" value="Hexapeptide repeat proteins"/>
    <property type="match status" value="1"/>
</dbReference>
<sequence>MKFNSKTTQHKMNFFAYLFQDWSANQGNIKGRLVLFLFRSVQIVNRHMLLKILFCWHLVFYRLFVEWNLGIELPRKLTAGKGLIIYHGQALVVNQGAIIGENCVLRNSVTIGHKKLADGTFTKCPRLGNNVDVGANVCIIGDVTIGNNVIIGAGAVVIKDIPDNSIAVGNPARVLDNKTEAVTRIENI</sequence>
<dbReference type="InterPro" id="IPR011004">
    <property type="entry name" value="Trimer_LpxA-like_sf"/>
</dbReference>
<comment type="similarity">
    <text evidence="1">Belongs to the transferase hexapeptide repeat family.</text>
</comment>
<keyword evidence="3" id="KW-0677">Repeat</keyword>
<proteinExistence type="inferred from homology"/>
<dbReference type="InterPro" id="IPR001451">
    <property type="entry name" value="Hexapep"/>
</dbReference>
<dbReference type="Proteomes" id="UP001204376">
    <property type="component" value="Unassembled WGS sequence"/>
</dbReference>
<keyword evidence="4" id="KW-0012">Acyltransferase</keyword>
<evidence type="ECO:0000256" key="2">
    <source>
        <dbReference type="ARBA" id="ARBA00022679"/>
    </source>
</evidence>
<dbReference type="SUPFAM" id="SSF51161">
    <property type="entry name" value="Trimeric LpxA-like enzymes"/>
    <property type="match status" value="1"/>
</dbReference>
<evidence type="ECO:0000256" key="1">
    <source>
        <dbReference type="ARBA" id="ARBA00007274"/>
    </source>
</evidence>